<dbReference type="VEuPathDB" id="FungiDB:MYCFIDRAFT_180008"/>
<gene>
    <name evidence="1" type="ORF">MYCFIDRAFT_180008</name>
</gene>
<reference evidence="1 2" key="1">
    <citation type="journal article" date="2012" name="PLoS Pathog.">
        <title>Diverse lifestyles and strategies of plant pathogenesis encoded in the genomes of eighteen Dothideomycetes fungi.</title>
        <authorList>
            <person name="Ohm R.A."/>
            <person name="Feau N."/>
            <person name="Henrissat B."/>
            <person name="Schoch C.L."/>
            <person name="Horwitz B.A."/>
            <person name="Barry K.W."/>
            <person name="Condon B.J."/>
            <person name="Copeland A.C."/>
            <person name="Dhillon B."/>
            <person name="Glaser F."/>
            <person name="Hesse C.N."/>
            <person name="Kosti I."/>
            <person name="LaButti K."/>
            <person name="Lindquist E.A."/>
            <person name="Lucas S."/>
            <person name="Salamov A.A."/>
            <person name="Bradshaw R.E."/>
            <person name="Ciuffetti L."/>
            <person name="Hamelin R.C."/>
            <person name="Kema G.H.J."/>
            <person name="Lawrence C."/>
            <person name="Scott J.A."/>
            <person name="Spatafora J.W."/>
            <person name="Turgeon B.G."/>
            <person name="de Wit P.J.G.M."/>
            <person name="Zhong S."/>
            <person name="Goodwin S.B."/>
            <person name="Grigoriev I.V."/>
        </authorList>
    </citation>
    <scope>NUCLEOTIDE SEQUENCE [LARGE SCALE GENOMIC DNA]</scope>
    <source>
        <strain evidence="1 2">CIRAD86</strain>
    </source>
</reference>
<name>M2ZZ63_PSEFD</name>
<dbReference type="HOGENOM" id="CLU_2097881_0_0_1"/>
<evidence type="ECO:0000313" key="1">
    <source>
        <dbReference type="EMBL" id="EME77446.1"/>
    </source>
</evidence>
<dbReference type="RefSeq" id="XP_007932194.1">
    <property type="nucleotide sequence ID" value="XM_007934003.1"/>
</dbReference>
<keyword evidence="2" id="KW-1185">Reference proteome</keyword>
<dbReference type="EMBL" id="KB446566">
    <property type="protein sequence ID" value="EME77446.1"/>
    <property type="molecule type" value="Genomic_DNA"/>
</dbReference>
<accession>M2ZZ63</accession>
<dbReference type="Proteomes" id="UP000016932">
    <property type="component" value="Unassembled WGS sequence"/>
</dbReference>
<dbReference type="AlphaFoldDB" id="M2ZZ63"/>
<protein>
    <submittedName>
        <fullName evidence="1">Uncharacterized protein</fullName>
    </submittedName>
</protein>
<dbReference type="GeneID" id="19334254"/>
<evidence type="ECO:0000313" key="2">
    <source>
        <dbReference type="Proteomes" id="UP000016932"/>
    </source>
</evidence>
<sequence>MLNHAEKGWVRVSEARVHEKTVVYLYYGEQNVPVSNFSKLSLGLISRVTMMPASQPEINLSECAISYPDDSRKLRDFTFMSHERPTPTLTAHSESIFSALQPHHFIPNERTANSIK</sequence>
<organism evidence="1 2">
    <name type="scientific">Pseudocercospora fijiensis (strain CIRAD86)</name>
    <name type="common">Black leaf streak disease fungus</name>
    <name type="synonym">Mycosphaerella fijiensis</name>
    <dbReference type="NCBI Taxonomy" id="383855"/>
    <lineage>
        <taxon>Eukaryota</taxon>
        <taxon>Fungi</taxon>
        <taxon>Dikarya</taxon>
        <taxon>Ascomycota</taxon>
        <taxon>Pezizomycotina</taxon>
        <taxon>Dothideomycetes</taxon>
        <taxon>Dothideomycetidae</taxon>
        <taxon>Mycosphaerellales</taxon>
        <taxon>Mycosphaerellaceae</taxon>
        <taxon>Pseudocercospora</taxon>
    </lineage>
</organism>
<proteinExistence type="predicted"/>
<dbReference type="KEGG" id="pfj:MYCFIDRAFT_180008"/>